<accession>A0A7K1L246</accession>
<dbReference type="InterPro" id="IPR051606">
    <property type="entry name" value="Polyketide_Oxido-like"/>
</dbReference>
<sequence length="215" mass="23042">MRLTVFGATGGIGGPFVRQALDAGHEVTAVVRGDPAALIDEMRERAGRFIAVRADVMDPVGVEPHISGRDAVVSVLGSPGRGPSTVRVEGARSVTAAMGKADVRRLVIVSTSAAFTEVKDDPFARLVVKPLVRRILKHPFADARGMERVVRESDLDWTIVRSPRLTGGGLTRDYRMGVDGGLRGAYRISRADLADCLIGIIDDPDFHRATVSPGY</sequence>
<dbReference type="Pfam" id="PF13460">
    <property type="entry name" value="NAD_binding_10"/>
    <property type="match status" value="1"/>
</dbReference>
<protein>
    <submittedName>
        <fullName evidence="2">NAD(P)H-binding protein</fullName>
    </submittedName>
</protein>
<name>A0A7K1L246_9ACTN</name>
<dbReference type="PANTHER" id="PTHR43355:SF2">
    <property type="entry name" value="FLAVIN REDUCTASE (NADPH)"/>
    <property type="match status" value="1"/>
</dbReference>
<dbReference type="PANTHER" id="PTHR43355">
    <property type="entry name" value="FLAVIN REDUCTASE (NADPH)"/>
    <property type="match status" value="1"/>
</dbReference>
<proteinExistence type="predicted"/>
<evidence type="ECO:0000313" key="3">
    <source>
        <dbReference type="Proteomes" id="UP000432015"/>
    </source>
</evidence>
<comment type="caution">
    <text evidence="2">The sequence shown here is derived from an EMBL/GenBank/DDBJ whole genome shotgun (WGS) entry which is preliminary data.</text>
</comment>
<dbReference type="AlphaFoldDB" id="A0A7K1L246"/>
<evidence type="ECO:0000259" key="1">
    <source>
        <dbReference type="Pfam" id="PF13460"/>
    </source>
</evidence>
<dbReference type="Proteomes" id="UP000432015">
    <property type="component" value="Unassembled WGS sequence"/>
</dbReference>
<organism evidence="2 3">
    <name type="scientific">Actinomadura litoris</name>
    <dbReference type="NCBI Taxonomy" id="2678616"/>
    <lineage>
        <taxon>Bacteria</taxon>
        <taxon>Bacillati</taxon>
        <taxon>Actinomycetota</taxon>
        <taxon>Actinomycetes</taxon>
        <taxon>Streptosporangiales</taxon>
        <taxon>Thermomonosporaceae</taxon>
        <taxon>Actinomadura</taxon>
    </lineage>
</organism>
<gene>
    <name evidence="2" type="ORF">GNZ18_17855</name>
</gene>
<dbReference type="GO" id="GO:0042602">
    <property type="term" value="F:riboflavin reductase (NADPH) activity"/>
    <property type="evidence" value="ECO:0007669"/>
    <property type="project" value="TreeGrafter"/>
</dbReference>
<dbReference type="InterPro" id="IPR016040">
    <property type="entry name" value="NAD(P)-bd_dom"/>
</dbReference>
<dbReference type="Gene3D" id="3.40.50.720">
    <property type="entry name" value="NAD(P)-binding Rossmann-like Domain"/>
    <property type="match status" value="1"/>
</dbReference>
<reference evidence="2 3" key="1">
    <citation type="submission" date="2019-11" db="EMBL/GenBank/DDBJ databases">
        <authorList>
            <person name="Cao P."/>
        </authorList>
    </citation>
    <scope>NUCLEOTIDE SEQUENCE [LARGE SCALE GENOMIC DNA]</scope>
    <source>
        <strain evidence="2 3">NEAU-AAG5</strain>
    </source>
</reference>
<dbReference type="GO" id="GO:0004074">
    <property type="term" value="F:biliverdin reductase [NAD(P)H] activity"/>
    <property type="evidence" value="ECO:0007669"/>
    <property type="project" value="TreeGrafter"/>
</dbReference>
<dbReference type="EMBL" id="WOFH01000006">
    <property type="protein sequence ID" value="MUN38457.1"/>
    <property type="molecule type" value="Genomic_DNA"/>
</dbReference>
<feature type="domain" description="NAD(P)-binding" evidence="1">
    <location>
        <begin position="7"/>
        <end position="204"/>
    </location>
</feature>
<evidence type="ECO:0000313" key="2">
    <source>
        <dbReference type="EMBL" id="MUN38457.1"/>
    </source>
</evidence>
<dbReference type="SUPFAM" id="SSF51735">
    <property type="entry name" value="NAD(P)-binding Rossmann-fold domains"/>
    <property type="match status" value="1"/>
</dbReference>
<dbReference type="RefSeq" id="WP_156217655.1">
    <property type="nucleotide sequence ID" value="NZ_WOFH01000006.1"/>
</dbReference>
<dbReference type="InterPro" id="IPR036291">
    <property type="entry name" value="NAD(P)-bd_dom_sf"/>
</dbReference>
<keyword evidence="3" id="KW-1185">Reference proteome</keyword>